<evidence type="ECO:0000313" key="2">
    <source>
        <dbReference type="EMBL" id="KVG59348.1"/>
    </source>
</evidence>
<name>A0A103R178_CYNCS</name>
<evidence type="ECO:0000313" key="3">
    <source>
        <dbReference type="Proteomes" id="UP000243975"/>
    </source>
</evidence>
<dbReference type="PANTHER" id="PTHR11538">
    <property type="entry name" value="PHENYLALANYL-TRNA SYNTHETASE"/>
    <property type="match status" value="1"/>
</dbReference>
<dbReference type="STRING" id="59895.A0A103R178"/>
<feature type="domain" description="25S rRNA (uridine-N(3))-methyltransferase BMT5-like" evidence="1">
    <location>
        <begin position="37"/>
        <end position="71"/>
    </location>
</feature>
<organism evidence="2 3">
    <name type="scientific">Cynara cardunculus var. scolymus</name>
    <name type="common">Globe artichoke</name>
    <name type="synonym">Cynara scolymus</name>
    <dbReference type="NCBI Taxonomy" id="59895"/>
    <lineage>
        <taxon>Eukaryota</taxon>
        <taxon>Viridiplantae</taxon>
        <taxon>Streptophyta</taxon>
        <taxon>Embryophyta</taxon>
        <taxon>Tracheophyta</taxon>
        <taxon>Spermatophyta</taxon>
        <taxon>Magnoliopsida</taxon>
        <taxon>eudicotyledons</taxon>
        <taxon>Gunneridae</taxon>
        <taxon>Pentapetalae</taxon>
        <taxon>asterids</taxon>
        <taxon>campanulids</taxon>
        <taxon>Asterales</taxon>
        <taxon>Asteraceae</taxon>
        <taxon>Carduoideae</taxon>
        <taxon>Cardueae</taxon>
        <taxon>Carduinae</taxon>
        <taxon>Cynara</taxon>
    </lineage>
</organism>
<dbReference type="PANTHER" id="PTHR11538:SF26">
    <property type="entry name" value="FERREDOXIN-FOLD ANTICODON-BINDING DOMAIN-CONTAINING PROTEIN 1"/>
    <property type="match status" value="1"/>
</dbReference>
<sequence>MEEIAGRYEHHFFMNRSIQLIQKEIWAKHYSSNHQILLVGEGDFSFALSLAVSFGSGFNIVASSFDSYARLLFKVDARKMVSHNDLYLRKFDRIVYNFPHAELASQSCLTLLECVEFKLEDYPGYNNKRGDGLRSDKPFPLGECCTFKFISSSTATISTQKEIWVKHYSSNHQILLVGEGDFSFALSLADSFRSGDFSFALSLADSFRSGFNIVASSIDSRARLLFGVDACTMEFHSYLHLRKFDRIVYNFPHAVHVSHKTTFPFDCWNIVELASQSCLKLLECVEFKREDYPGYNNKRGDGVRSDEPFPLGECRTYKFISSSTALYHGNHQELQEIRLQGANTSLFTDPARAIDSTECFRIFVEYFDHARSTCGKNDCYLSSSVRDHLRFGFQRYMAEDHRRQSIDFVKLLEELRSLSKQRIEFLQKRLWELDLRG</sequence>
<keyword evidence="3" id="KW-1185">Reference proteome</keyword>
<dbReference type="GO" id="GO:0070475">
    <property type="term" value="P:rRNA base methylation"/>
    <property type="evidence" value="ECO:0007669"/>
    <property type="project" value="InterPro"/>
</dbReference>
<dbReference type="Pfam" id="PF10354">
    <property type="entry name" value="BMT5-like"/>
    <property type="match status" value="2"/>
</dbReference>
<protein>
    <recommendedName>
        <fullName evidence="1">25S rRNA (uridine-N(3))-methyltransferase BMT5-like domain-containing protein</fullName>
    </recommendedName>
</protein>
<dbReference type="GO" id="GO:0070042">
    <property type="term" value="F:rRNA (uridine-N3-)-methyltransferase activity"/>
    <property type="evidence" value="ECO:0007669"/>
    <property type="project" value="InterPro"/>
</dbReference>
<gene>
    <name evidence="2" type="ORF">Ccrd_026337</name>
</gene>
<dbReference type="AlphaFoldDB" id="A0A103R178"/>
<proteinExistence type="predicted"/>
<dbReference type="EMBL" id="LEKV01007920">
    <property type="protein sequence ID" value="KVG59348.1"/>
    <property type="molecule type" value="Genomic_DNA"/>
</dbReference>
<dbReference type="Proteomes" id="UP000243975">
    <property type="component" value="Unassembled WGS sequence"/>
</dbReference>
<reference evidence="2 3" key="1">
    <citation type="journal article" date="2016" name="Sci. Rep.">
        <title>The genome sequence of the outbreeding globe artichoke constructed de novo incorporating a phase-aware low-pass sequencing strategy of F1 progeny.</title>
        <authorList>
            <person name="Scaglione D."/>
            <person name="Reyes-Chin-Wo S."/>
            <person name="Acquadro A."/>
            <person name="Froenicke L."/>
            <person name="Portis E."/>
            <person name="Beitel C."/>
            <person name="Tirone M."/>
            <person name="Mauro R."/>
            <person name="Lo Monaco A."/>
            <person name="Mauromicale G."/>
            <person name="Faccioli P."/>
            <person name="Cattivelli L."/>
            <person name="Rieseberg L."/>
            <person name="Michelmore R."/>
            <person name="Lanteri S."/>
        </authorList>
    </citation>
    <scope>NUCLEOTIDE SEQUENCE [LARGE SCALE GENOMIC DNA]</scope>
    <source>
        <strain evidence="2">2C</strain>
    </source>
</reference>
<dbReference type="Gramene" id="KVG59348">
    <property type="protein sequence ID" value="KVG59348"/>
    <property type="gene ID" value="Ccrd_026337"/>
</dbReference>
<dbReference type="GO" id="GO:0005737">
    <property type="term" value="C:cytoplasm"/>
    <property type="evidence" value="ECO:0007669"/>
    <property type="project" value="TreeGrafter"/>
</dbReference>
<feature type="non-terminal residue" evidence="2">
    <location>
        <position position="1"/>
    </location>
</feature>
<accession>A0A103R178</accession>
<comment type="caution">
    <text evidence="2">The sequence shown here is derived from an EMBL/GenBank/DDBJ whole genome shotgun (WGS) entry which is preliminary data.</text>
</comment>
<dbReference type="InterPro" id="IPR019446">
    <property type="entry name" value="BMT5-like"/>
</dbReference>
<evidence type="ECO:0000259" key="1">
    <source>
        <dbReference type="Pfam" id="PF10354"/>
    </source>
</evidence>
<feature type="domain" description="25S rRNA (uridine-N(3))-methyltransferase BMT5-like" evidence="1">
    <location>
        <begin position="255"/>
        <end position="299"/>
    </location>
</feature>